<protein>
    <recommendedName>
        <fullName evidence="1">IraD/Gp25-like domain-containing protein</fullName>
    </recommendedName>
</protein>
<dbReference type="AlphaFoldDB" id="A0A4R8DTM9"/>
<evidence type="ECO:0000313" key="2">
    <source>
        <dbReference type="EMBL" id="TDX01278.1"/>
    </source>
</evidence>
<dbReference type="SUPFAM" id="SSF160719">
    <property type="entry name" value="gpW/gp25-like"/>
    <property type="match status" value="1"/>
</dbReference>
<evidence type="ECO:0000313" key="3">
    <source>
        <dbReference type="Proteomes" id="UP000294498"/>
    </source>
</evidence>
<sequence>MAKNKQSFLGTGWSFPVCFDPIGLRLRMASDQEDIEESIRIILSTTPGERIMQPTFGCNLHRFVFEKIDAALVAELNHVIFNALLDFEPRVNFLGAEVIQQDELDGVLHLRIDYSIIITNTRHNMVYPFYYTEGTNVSSVYKQGRTLP</sequence>
<gene>
    <name evidence="2" type="ORF">EDB95_2311</name>
</gene>
<evidence type="ECO:0000259" key="1">
    <source>
        <dbReference type="Pfam" id="PF04965"/>
    </source>
</evidence>
<keyword evidence="3" id="KW-1185">Reference proteome</keyword>
<dbReference type="Proteomes" id="UP000294498">
    <property type="component" value="Unassembled WGS sequence"/>
</dbReference>
<dbReference type="RefSeq" id="WP_133993673.1">
    <property type="nucleotide sequence ID" value="NZ_SODV01000001.1"/>
</dbReference>
<name>A0A4R8DTM9_9BACT</name>
<dbReference type="Gene3D" id="3.10.450.40">
    <property type="match status" value="1"/>
</dbReference>
<dbReference type="EMBL" id="SODV01000001">
    <property type="protein sequence ID" value="TDX01278.1"/>
    <property type="molecule type" value="Genomic_DNA"/>
</dbReference>
<reference evidence="2 3" key="1">
    <citation type="submission" date="2019-03" db="EMBL/GenBank/DDBJ databases">
        <title>Genomic Encyclopedia of Type Strains, Phase IV (KMG-IV): sequencing the most valuable type-strain genomes for metagenomic binning, comparative biology and taxonomic classification.</title>
        <authorList>
            <person name="Goeker M."/>
        </authorList>
    </citation>
    <scope>NUCLEOTIDE SEQUENCE [LARGE SCALE GENOMIC DNA]</scope>
    <source>
        <strain evidence="2 3">DSM 100059</strain>
    </source>
</reference>
<organism evidence="2 3">
    <name type="scientific">Dinghuibacter silviterrae</name>
    <dbReference type="NCBI Taxonomy" id="1539049"/>
    <lineage>
        <taxon>Bacteria</taxon>
        <taxon>Pseudomonadati</taxon>
        <taxon>Bacteroidota</taxon>
        <taxon>Chitinophagia</taxon>
        <taxon>Chitinophagales</taxon>
        <taxon>Chitinophagaceae</taxon>
        <taxon>Dinghuibacter</taxon>
    </lineage>
</organism>
<proteinExistence type="predicted"/>
<dbReference type="OrthoDB" id="9802846at2"/>
<dbReference type="InterPro" id="IPR007048">
    <property type="entry name" value="IraD/Gp25-like"/>
</dbReference>
<comment type="caution">
    <text evidence="2">The sequence shown here is derived from an EMBL/GenBank/DDBJ whole genome shotgun (WGS) entry which is preliminary data.</text>
</comment>
<accession>A0A4R8DTM9</accession>
<dbReference type="Pfam" id="PF04965">
    <property type="entry name" value="GPW_gp25"/>
    <property type="match status" value="1"/>
</dbReference>
<feature type="domain" description="IraD/Gp25-like" evidence="1">
    <location>
        <begin position="30"/>
        <end position="120"/>
    </location>
</feature>